<dbReference type="EMBL" id="JBHUFB010000003">
    <property type="protein sequence ID" value="MFD1811085.1"/>
    <property type="molecule type" value="Genomic_DNA"/>
</dbReference>
<keyword evidence="1" id="KW-0812">Transmembrane</keyword>
<keyword evidence="1" id="KW-0472">Membrane</keyword>
<proteinExistence type="predicted"/>
<evidence type="ECO:0000313" key="3">
    <source>
        <dbReference type="EMBL" id="MFD1811085.1"/>
    </source>
</evidence>
<protein>
    <submittedName>
        <fullName evidence="3">MCE family protein</fullName>
    </submittedName>
</protein>
<dbReference type="PANTHER" id="PTHR33371">
    <property type="entry name" value="INTERMEMBRANE PHOSPHOLIPID TRANSPORT SYSTEM BINDING PROTEIN MLAD-RELATED"/>
    <property type="match status" value="1"/>
</dbReference>
<dbReference type="NCBIfam" id="TIGR00996">
    <property type="entry name" value="Mtu_fam_mce"/>
    <property type="match status" value="1"/>
</dbReference>
<name>A0ABW4NY33_9NOCA</name>
<dbReference type="InterPro" id="IPR003399">
    <property type="entry name" value="Mce/MlaD"/>
</dbReference>
<dbReference type="PANTHER" id="PTHR33371:SF16">
    <property type="entry name" value="MCE-FAMILY PROTEIN MCE3F"/>
    <property type="match status" value="1"/>
</dbReference>
<sequence>MILTRFVRIQLVIFTVLSIVGGLVMAFGYIQVQNLLGVGKMTVALELPAAGGLYRFGNVTYRGVEVGKVLDVELTPDGVRAILSIDDGQKIPADLDAEVRSVSAVGEQYVDLRPRTDSPPYLQDGSVIESRDATIPQPVGPMLDSLSALVGTIPKDELNQLLDEVSTGLDGADYDLQSLLDSTSTVAAAANGVADSTRSLIEDAEPLLDSQVRSADAIAIWTRSLAGVTGQLNTNDPQIRSILQSGPGFAETTTALLDSVKLTLPVLLANLTSVGQLGVTYNAGLEQMLVLLPPAVSMIQTVQPKNNAAGLGLGTFRFGGISDPPACTVGFLPPSEWRSPQDTETLDTPEDLYCKLPQDSQVAVRGARNIPCMNNPAKRAATAELCNSDQEFVPVATEQPVIGPYPRDPNLESQGIAPDSRYEGVPPPSGILDEASGQQATNGGVQVTPSSYGTTQIAPAVTAAPYDPQTGRYVGPDGQMYQKTDLVAPAAEIGWQEMIPH</sequence>
<accession>A0ABW4NY33</accession>
<evidence type="ECO:0000313" key="4">
    <source>
        <dbReference type="Proteomes" id="UP001597286"/>
    </source>
</evidence>
<feature type="domain" description="Mce/MlaD" evidence="2">
    <location>
        <begin position="42"/>
        <end position="114"/>
    </location>
</feature>
<reference evidence="4" key="1">
    <citation type="journal article" date="2019" name="Int. J. Syst. Evol. Microbiol.">
        <title>The Global Catalogue of Microorganisms (GCM) 10K type strain sequencing project: providing services to taxonomists for standard genome sequencing and annotation.</title>
        <authorList>
            <consortium name="The Broad Institute Genomics Platform"/>
            <consortium name="The Broad Institute Genome Sequencing Center for Infectious Disease"/>
            <person name="Wu L."/>
            <person name="Ma J."/>
        </authorList>
    </citation>
    <scope>NUCLEOTIDE SEQUENCE [LARGE SCALE GENOMIC DNA]</scope>
    <source>
        <strain evidence="4">DT72</strain>
    </source>
</reference>
<keyword evidence="1" id="KW-1133">Transmembrane helix</keyword>
<gene>
    <name evidence="3" type="ORF">ACFSJG_02555</name>
</gene>
<dbReference type="InterPro" id="IPR005693">
    <property type="entry name" value="Mce"/>
</dbReference>
<comment type="caution">
    <text evidence="3">The sequence shown here is derived from an EMBL/GenBank/DDBJ whole genome shotgun (WGS) entry which is preliminary data.</text>
</comment>
<dbReference type="Pfam" id="PF02470">
    <property type="entry name" value="MlaD"/>
    <property type="match status" value="1"/>
</dbReference>
<evidence type="ECO:0000256" key="1">
    <source>
        <dbReference type="SAM" id="Phobius"/>
    </source>
</evidence>
<dbReference type="RefSeq" id="WP_378483641.1">
    <property type="nucleotide sequence ID" value="NZ_JBHUFB010000003.1"/>
</dbReference>
<keyword evidence="4" id="KW-1185">Reference proteome</keyword>
<evidence type="ECO:0000259" key="2">
    <source>
        <dbReference type="Pfam" id="PF02470"/>
    </source>
</evidence>
<dbReference type="InterPro" id="IPR052336">
    <property type="entry name" value="MlaD_Phospholipid_Transporter"/>
</dbReference>
<organism evidence="3 4">
    <name type="scientific">Rhodococcus gannanensis</name>
    <dbReference type="NCBI Taxonomy" id="1960308"/>
    <lineage>
        <taxon>Bacteria</taxon>
        <taxon>Bacillati</taxon>
        <taxon>Actinomycetota</taxon>
        <taxon>Actinomycetes</taxon>
        <taxon>Mycobacteriales</taxon>
        <taxon>Nocardiaceae</taxon>
        <taxon>Rhodococcus</taxon>
    </lineage>
</organism>
<dbReference type="Proteomes" id="UP001597286">
    <property type="component" value="Unassembled WGS sequence"/>
</dbReference>
<feature type="transmembrane region" description="Helical" evidence="1">
    <location>
        <begin position="12"/>
        <end position="32"/>
    </location>
</feature>